<proteinExistence type="predicted"/>
<protein>
    <submittedName>
        <fullName evidence="2">CPCC family cysteine-rich protein</fullName>
    </submittedName>
</protein>
<name>A0ABW0VKK3_9ACTN</name>
<evidence type="ECO:0000313" key="2">
    <source>
        <dbReference type="EMBL" id="MFC5645056.1"/>
    </source>
</evidence>
<dbReference type="InterPro" id="IPR025983">
    <property type="entry name" value="Cys_rich_CPCC"/>
</dbReference>
<evidence type="ECO:0000259" key="1">
    <source>
        <dbReference type="Pfam" id="PF14206"/>
    </source>
</evidence>
<dbReference type="RefSeq" id="WP_346146879.1">
    <property type="nucleotide sequence ID" value="NZ_BAAAUA010000030.1"/>
</dbReference>
<accession>A0ABW0VKK3</accession>
<reference evidence="3" key="1">
    <citation type="journal article" date="2019" name="Int. J. Syst. Evol. Microbiol.">
        <title>The Global Catalogue of Microorganisms (GCM) 10K type strain sequencing project: providing services to taxonomists for standard genome sequencing and annotation.</title>
        <authorList>
            <consortium name="The Broad Institute Genomics Platform"/>
            <consortium name="The Broad Institute Genome Sequencing Center for Infectious Disease"/>
            <person name="Wu L."/>
            <person name="Ma J."/>
        </authorList>
    </citation>
    <scope>NUCLEOTIDE SEQUENCE [LARGE SCALE GENOMIC DNA]</scope>
    <source>
        <strain evidence="3">CGMCC 4.1622</strain>
    </source>
</reference>
<organism evidence="2 3">
    <name type="scientific">Kitasatospora cinereorecta</name>
    <dbReference type="NCBI Taxonomy" id="285560"/>
    <lineage>
        <taxon>Bacteria</taxon>
        <taxon>Bacillati</taxon>
        <taxon>Actinomycetota</taxon>
        <taxon>Actinomycetes</taxon>
        <taxon>Kitasatosporales</taxon>
        <taxon>Streptomycetaceae</taxon>
        <taxon>Kitasatospora</taxon>
    </lineage>
</organism>
<evidence type="ECO:0000313" key="3">
    <source>
        <dbReference type="Proteomes" id="UP001596066"/>
    </source>
</evidence>
<sequence length="133" mass="14626">MAASPRTIQTGDLPIRDHDLRLEYQPGTLALSIGQDALVNIYGKPEDGPYRCPCCGFVTLGERGGYEICSVCFWEDDGQDDHDASLVRGGPNGRLSLTEARRNFHAIGACEEQVVEFVRDPRPDEYPPGLTTT</sequence>
<dbReference type="EMBL" id="JBHSOC010000061">
    <property type="protein sequence ID" value="MFC5645056.1"/>
    <property type="molecule type" value="Genomic_DNA"/>
</dbReference>
<keyword evidence="3" id="KW-1185">Reference proteome</keyword>
<dbReference type="Proteomes" id="UP001596066">
    <property type="component" value="Unassembled WGS sequence"/>
</dbReference>
<dbReference type="Pfam" id="PF14206">
    <property type="entry name" value="Cys_rich_CPCC"/>
    <property type="match status" value="1"/>
</dbReference>
<feature type="domain" description="Cysteine-rich CPCC" evidence="1">
    <location>
        <begin position="50"/>
        <end position="125"/>
    </location>
</feature>
<comment type="caution">
    <text evidence="2">The sequence shown here is derived from an EMBL/GenBank/DDBJ whole genome shotgun (WGS) entry which is preliminary data.</text>
</comment>
<gene>
    <name evidence="2" type="ORF">ACFPZF_27330</name>
</gene>